<feature type="compositionally biased region" description="Low complexity" evidence="4">
    <location>
        <begin position="917"/>
        <end position="926"/>
    </location>
</feature>
<feature type="compositionally biased region" description="Basic and acidic residues" evidence="4">
    <location>
        <begin position="877"/>
        <end position="897"/>
    </location>
</feature>
<feature type="compositionally biased region" description="Basic and acidic residues" evidence="4">
    <location>
        <begin position="356"/>
        <end position="365"/>
    </location>
</feature>
<keyword evidence="2" id="KW-0863">Zinc-finger</keyword>
<dbReference type="Gene3D" id="3.30.40.100">
    <property type="match status" value="1"/>
</dbReference>
<feature type="compositionally biased region" description="Polar residues" evidence="4">
    <location>
        <begin position="761"/>
        <end position="771"/>
    </location>
</feature>
<dbReference type="PANTHER" id="PTHR46524">
    <property type="entry name" value="CW-TYPE ZINC FINGER"/>
    <property type="match status" value="1"/>
</dbReference>
<dbReference type="PANTHER" id="PTHR46524:SF2">
    <property type="entry name" value="CYSTEINE-TRYPTOPHAN DOMAIN-CONTAINING ZINC FINGER PROTEIN 5"/>
    <property type="match status" value="1"/>
</dbReference>
<feature type="domain" description="CW-type" evidence="5">
    <location>
        <begin position="559"/>
        <end position="612"/>
    </location>
</feature>
<protein>
    <recommendedName>
        <fullName evidence="5">CW-type domain-containing protein</fullName>
    </recommendedName>
</protein>
<dbReference type="Pfam" id="PF24756">
    <property type="entry name" value="THD_CWZF3-5-7"/>
    <property type="match status" value="1"/>
</dbReference>
<feature type="compositionally biased region" description="Basic and acidic residues" evidence="4">
    <location>
        <begin position="1100"/>
        <end position="1111"/>
    </location>
</feature>
<keyword evidence="7" id="KW-1185">Reference proteome</keyword>
<keyword evidence="1" id="KW-0479">Metal-binding</keyword>
<dbReference type="GO" id="GO:0008270">
    <property type="term" value="F:zinc ion binding"/>
    <property type="evidence" value="ECO:0007669"/>
    <property type="project" value="UniProtKB-KW"/>
</dbReference>
<dbReference type="InterPro" id="IPR011124">
    <property type="entry name" value="Znf_CW"/>
</dbReference>
<dbReference type="OrthoDB" id="757982at2759"/>
<comment type="caution">
    <text evidence="6">The sequence shown here is derived from an EMBL/GenBank/DDBJ whole genome shotgun (WGS) entry which is preliminary data.</text>
</comment>
<feature type="compositionally biased region" description="Basic and acidic residues" evidence="4">
    <location>
        <begin position="801"/>
        <end position="813"/>
    </location>
</feature>
<evidence type="ECO:0000256" key="2">
    <source>
        <dbReference type="ARBA" id="ARBA00022771"/>
    </source>
</evidence>
<dbReference type="Pfam" id="PF07496">
    <property type="entry name" value="zf-CW"/>
    <property type="match status" value="1"/>
</dbReference>
<evidence type="ECO:0000259" key="5">
    <source>
        <dbReference type="PROSITE" id="PS51050"/>
    </source>
</evidence>
<dbReference type="EMBL" id="JACEFO010001700">
    <property type="protein sequence ID" value="KAF8719967.1"/>
    <property type="molecule type" value="Genomic_DNA"/>
</dbReference>
<accession>A0A835C7Q3</accession>
<sequence>MLNCLQDIKVQNSLGHFRKLFEGKITRKTLGKRIKNAHPFLLCRVIDVVLTYVKNHSLYIGPLYGDTGSFLPAYECSPLVFRSPAVPPNHGSASRSPYLPTETVQKNQFVKTELDSSRKNDHYEIYYECNSNLSQSMLNRAVNVSEQKASKIRIKVNTNKSLVRNTAAIYSGLGLDISPSSSMEDSLDGTAGTPVPELLPDESPRTIFEIMTCHFIPGGYLLSPLTGNVLELREKPKPMIKHQTHELHDDEVEFLRDRGHTTSATLDIKDKSAKEIKSDEKKDRVSSFKSSKCRVSKTSALNKGTKPLLQDVSDDIGSNFLSTIIKTEHSVKESEKFTGEATDQMQGSKKGPFKGHINDKKKDSNEEPSLYQGFPCKVSYDSEEYNNQPLTSSSRLENIPKVVHVKEELSQYKCKEMGSLISAKSMDIMEGNVDRNSSGLIKGKKKNVSSSQAALSGKKLKFKARKQLNEDRDKNSYGEDEDYALDHRIDLANSYPKDKSVKLEKNTILSGGTGNKSGVGNGGDLKISPLFDNKSDPLPLVYRNGATESSTALTAPAPIVINEQWVCCDKCENWRLLPYGMNPDVLPKKWLCSMQSWLPGMNSCKITEDETTRALRALYMIPAPENNINDGGHDNGMLGIGAATAPSSKGNMQSISTLGKLKGSYDVDVANTFDLADMSKPSKKPHAPSSRKPDGVDCFLKLKEKWKIAELSDKGEIVEKGQSHTTRSVGVDHDNLRASKKMKKETTGPVMRHQSFEFGINKSSPPANVTPKSMKKRSGILPGKHCHGADKIISDGVIKMSDTENSGRPDSSIKKRKLKQRQSNEHDLGLGHRSTGTNANQNIIETNVLKKKPRPELKLSKTDRTATHSRGTVAGTDDDRITVDKEYLSEQHQENTHFQHPLLSGSSTRRNVCHAQTSAAATSSSSKVSDSHKCKADFQEMRASPVESVSSSPLRTSDKNPLDRQRSYSQAVAENVHPQVSGKKRASSVARKYDLGSDSDQAKAQVSGLFNGDTVDHVQNDRDLLKDKQDLTNVCLINKGSGLSIRNAKLNPEHKIIPDTLSLHDNRDHKQPTGQQNGKTPPHFDSNRSDHAVISYGNIKPDKGNIPHNDQKINPFTVKGSKHHQSSLNNASNGDASFKAKQIGKSVNKKLETRKQVTIGGDASNLTNASVLMKEARSLKHLSKRLKGKVDDFESTSMCFEAGLKFLHVASLSEGPTVDSSKQGDSVQAMKLYSETGNLCVFCASEFERLRKMANAALAYKCVEVAYMKSAFFKHPAAIKEHALQAASLMFPPVESPSSSASDIDNLNSQSTVAKAVSARGVYSPQIAGNPISRNNQHLMGLLSYADDINNAFEGTRKSQNSFSAYLSGIGKNKVNDVSLVRQVLDFSFHDVKGLLQLIRHSLESINHESVE</sequence>
<organism evidence="6 7">
    <name type="scientific">Digitaria exilis</name>
    <dbReference type="NCBI Taxonomy" id="1010633"/>
    <lineage>
        <taxon>Eukaryota</taxon>
        <taxon>Viridiplantae</taxon>
        <taxon>Streptophyta</taxon>
        <taxon>Embryophyta</taxon>
        <taxon>Tracheophyta</taxon>
        <taxon>Spermatophyta</taxon>
        <taxon>Magnoliopsida</taxon>
        <taxon>Liliopsida</taxon>
        <taxon>Poales</taxon>
        <taxon>Poaceae</taxon>
        <taxon>PACMAD clade</taxon>
        <taxon>Panicoideae</taxon>
        <taxon>Panicodae</taxon>
        <taxon>Paniceae</taxon>
        <taxon>Anthephorinae</taxon>
        <taxon>Digitaria</taxon>
    </lineage>
</organism>
<feature type="region of interest" description="Disordered" evidence="4">
    <location>
        <begin position="758"/>
        <end position="997"/>
    </location>
</feature>
<gene>
    <name evidence="6" type="ORF">HU200_024735</name>
</gene>
<evidence type="ECO:0000313" key="6">
    <source>
        <dbReference type="EMBL" id="KAF8719967.1"/>
    </source>
</evidence>
<feature type="region of interest" description="Disordered" evidence="4">
    <location>
        <begin position="331"/>
        <end position="370"/>
    </location>
</feature>
<dbReference type="PROSITE" id="PS51050">
    <property type="entry name" value="ZF_CW"/>
    <property type="match status" value="1"/>
</dbReference>
<evidence type="ECO:0000313" key="7">
    <source>
        <dbReference type="Proteomes" id="UP000636709"/>
    </source>
</evidence>
<feature type="compositionally biased region" description="Polar residues" evidence="4">
    <location>
        <begin position="834"/>
        <end position="845"/>
    </location>
</feature>
<reference evidence="6" key="1">
    <citation type="submission" date="2020-07" db="EMBL/GenBank/DDBJ databases">
        <title>Genome sequence and genetic diversity analysis of an under-domesticated orphan crop, white fonio (Digitaria exilis).</title>
        <authorList>
            <person name="Bennetzen J.L."/>
            <person name="Chen S."/>
            <person name="Ma X."/>
            <person name="Wang X."/>
            <person name="Yssel A.E.J."/>
            <person name="Chaluvadi S.R."/>
            <person name="Johnson M."/>
            <person name="Gangashetty P."/>
            <person name="Hamidou F."/>
            <person name="Sanogo M.D."/>
            <person name="Zwaenepoel A."/>
            <person name="Wallace J."/>
            <person name="Van De Peer Y."/>
            <person name="Van Deynze A."/>
        </authorList>
    </citation>
    <scope>NUCLEOTIDE SEQUENCE</scope>
    <source>
        <tissue evidence="6">Leaves</tissue>
    </source>
</reference>
<proteinExistence type="predicted"/>
<feature type="compositionally biased region" description="Polar residues" evidence="4">
    <location>
        <begin position="904"/>
        <end position="916"/>
    </location>
</feature>
<feature type="compositionally biased region" description="Basic and acidic residues" evidence="4">
    <location>
        <begin position="1061"/>
        <end position="1071"/>
    </location>
</feature>
<dbReference type="Proteomes" id="UP000636709">
    <property type="component" value="Unassembled WGS sequence"/>
</dbReference>
<feature type="compositionally biased region" description="Basic and acidic residues" evidence="4">
    <location>
        <begin position="854"/>
        <end position="866"/>
    </location>
</feature>
<dbReference type="InterPro" id="IPR055300">
    <property type="entry name" value="CWZF3/5/7"/>
</dbReference>
<name>A0A835C7Q3_9POAL</name>
<feature type="compositionally biased region" description="Polar residues" evidence="4">
    <location>
        <begin position="1126"/>
        <end position="1135"/>
    </location>
</feature>
<evidence type="ECO:0000256" key="1">
    <source>
        <dbReference type="ARBA" id="ARBA00022723"/>
    </source>
</evidence>
<keyword evidence="3" id="KW-0862">Zinc</keyword>
<feature type="region of interest" description="Disordered" evidence="4">
    <location>
        <begin position="1061"/>
        <end position="1137"/>
    </location>
</feature>
<feature type="compositionally biased region" description="Basic and acidic residues" evidence="4">
    <location>
        <begin position="956"/>
        <end position="966"/>
    </location>
</feature>
<evidence type="ECO:0000256" key="4">
    <source>
        <dbReference type="SAM" id="MobiDB-lite"/>
    </source>
</evidence>
<evidence type="ECO:0000256" key="3">
    <source>
        <dbReference type="ARBA" id="ARBA00022833"/>
    </source>
</evidence>
<dbReference type="InterPro" id="IPR056406">
    <property type="entry name" value="THD_CWZF3/5/7"/>
</dbReference>
<feature type="compositionally biased region" description="Basic and acidic residues" evidence="4">
    <location>
        <begin position="929"/>
        <end position="940"/>
    </location>
</feature>